<accession>A0AA39GB24</accession>
<evidence type="ECO:0000313" key="2">
    <source>
        <dbReference type="Proteomes" id="UP001175261"/>
    </source>
</evidence>
<evidence type="ECO:0008006" key="3">
    <source>
        <dbReference type="Google" id="ProtNLM"/>
    </source>
</evidence>
<evidence type="ECO:0000313" key="1">
    <source>
        <dbReference type="EMBL" id="KAK0383771.1"/>
    </source>
</evidence>
<dbReference type="SUPFAM" id="SSF51621">
    <property type="entry name" value="Phosphoenolpyruvate/pyruvate domain"/>
    <property type="match status" value="1"/>
</dbReference>
<proteinExistence type="predicted"/>
<organism evidence="1 2">
    <name type="scientific">Sarocladium strictum</name>
    <name type="common">Black bundle disease fungus</name>
    <name type="synonym">Acremonium strictum</name>
    <dbReference type="NCBI Taxonomy" id="5046"/>
    <lineage>
        <taxon>Eukaryota</taxon>
        <taxon>Fungi</taxon>
        <taxon>Dikarya</taxon>
        <taxon>Ascomycota</taxon>
        <taxon>Pezizomycotina</taxon>
        <taxon>Sordariomycetes</taxon>
        <taxon>Hypocreomycetidae</taxon>
        <taxon>Hypocreales</taxon>
        <taxon>Sarocladiaceae</taxon>
        <taxon>Sarocladium</taxon>
    </lineage>
</organism>
<sequence length="161" mass="17589">MTSANGVKAGKFTLSSPLRTMILSGVVCPLRSVKFISSNNIALMCKMAGISGMFIDMEHSTLQLREMAQLILWHISTDFDSGAACVAVLHIESVEETVPTTIQNEVLNWRTMLFPMIKTPREVELVNGILPIDGNNGILIGSKGLITDMGIPGKHDDLKYQ</sequence>
<dbReference type="EMBL" id="JAPDFR010000009">
    <property type="protein sequence ID" value="KAK0383771.1"/>
    <property type="molecule type" value="Genomic_DNA"/>
</dbReference>
<dbReference type="InterPro" id="IPR015813">
    <property type="entry name" value="Pyrv/PenolPyrv_kinase-like_dom"/>
</dbReference>
<keyword evidence="2" id="KW-1185">Reference proteome</keyword>
<protein>
    <recommendedName>
        <fullName evidence="3">HpcH/HpaI aldolase/citrate lyase domain-containing protein</fullName>
    </recommendedName>
</protein>
<name>A0AA39GB24_SARSR</name>
<dbReference type="AlphaFoldDB" id="A0AA39GB24"/>
<reference evidence="1" key="1">
    <citation type="submission" date="2022-10" db="EMBL/GenBank/DDBJ databases">
        <title>Determination and structural analysis of whole genome sequence of Sarocladium strictum F4-1.</title>
        <authorList>
            <person name="Hu L."/>
            <person name="Jiang Y."/>
        </authorList>
    </citation>
    <scope>NUCLEOTIDE SEQUENCE</scope>
    <source>
        <strain evidence="1">F4-1</strain>
    </source>
</reference>
<dbReference type="Proteomes" id="UP001175261">
    <property type="component" value="Unassembled WGS sequence"/>
</dbReference>
<gene>
    <name evidence="1" type="ORF">NLU13_9682</name>
</gene>
<comment type="caution">
    <text evidence="1">The sequence shown here is derived from an EMBL/GenBank/DDBJ whole genome shotgun (WGS) entry which is preliminary data.</text>
</comment>
<dbReference type="GO" id="GO:0003824">
    <property type="term" value="F:catalytic activity"/>
    <property type="evidence" value="ECO:0007669"/>
    <property type="project" value="InterPro"/>
</dbReference>